<gene>
    <name evidence="2" type="ORF">SPLIT_LOCUS4301</name>
</gene>
<feature type="region of interest" description="Disordered" evidence="1">
    <location>
        <begin position="27"/>
        <end position="69"/>
    </location>
</feature>
<evidence type="ECO:0000256" key="1">
    <source>
        <dbReference type="SAM" id="MobiDB-lite"/>
    </source>
</evidence>
<reference evidence="2" key="1">
    <citation type="submission" date="2022-02" db="EMBL/GenBank/DDBJ databases">
        <authorList>
            <person name="King R."/>
        </authorList>
    </citation>
    <scope>NUCLEOTIDE SEQUENCE</scope>
</reference>
<name>A0A9P0I4T8_SPOLI</name>
<dbReference type="Proteomes" id="UP001153321">
    <property type="component" value="Chromosome 19"/>
</dbReference>
<evidence type="ECO:0000313" key="2">
    <source>
        <dbReference type="EMBL" id="CAH1638943.1"/>
    </source>
</evidence>
<evidence type="ECO:0000313" key="3">
    <source>
        <dbReference type="Proteomes" id="UP001153321"/>
    </source>
</evidence>
<protein>
    <submittedName>
        <fullName evidence="2">Uncharacterized protein</fullName>
    </submittedName>
</protein>
<proteinExistence type="predicted"/>
<dbReference type="EMBL" id="LR824550">
    <property type="protein sequence ID" value="CAH1638943.1"/>
    <property type="molecule type" value="Genomic_DNA"/>
</dbReference>
<sequence length="123" mass="13537">MLNAKCSGVGVQGGVVSSRAHCCHEAPARGSAVHRAPYRPAPAPRSPRAARPRPAPPHPRSQRRHQGNSTLQVYLLPTGYAWLLAIYKSIHCKQSLSLCTLFSKLFPEINLVYLKYKYIGSDS</sequence>
<organism evidence="2 3">
    <name type="scientific">Spodoptera littoralis</name>
    <name type="common">Egyptian cotton leafworm</name>
    <dbReference type="NCBI Taxonomy" id="7109"/>
    <lineage>
        <taxon>Eukaryota</taxon>
        <taxon>Metazoa</taxon>
        <taxon>Ecdysozoa</taxon>
        <taxon>Arthropoda</taxon>
        <taxon>Hexapoda</taxon>
        <taxon>Insecta</taxon>
        <taxon>Pterygota</taxon>
        <taxon>Neoptera</taxon>
        <taxon>Endopterygota</taxon>
        <taxon>Lepidoptera</taxon>
        <taxon>Glossata</taxon>
        <taxon>Ditrysia</taxon>
        <taxon>Noctuoidea</taxon>
        <taxon>Noctuidae</taxon>
        <taxon>Amphipyrinae</taxon>
        <taxon>Spodoptera</taxon>
    </lineage>
</organism>
<dbReference type="AlphaFoldDB" id="A0A9P0I4T8"/>
<keyword evidence="3" id="KW-1185">Reference proteome</keyword>
<accession>A0A9P0I4T8</accession>